<proteinExistence type="inferred from homology"/>
<dbReference type="PANTHER" id="PTHR43825:SF1">
    <property type="entry name" value="TRANSKETOLASE-LIKE PYRIMIDINE-BINDING DOMAIN-CONTAINING PROTEIN"/>
    <property type="match status" value="1"/>
</dbReference>
<dbReference type="CDD" id="cd07033">
    <property type="entry name" value="TPP_PYR_DXS_TK_like"/>
    <property type="match status" value="1"/>
</dbReference>
<feature type="domain" description="Transketolase-like pyrimidine-binding" evidence="5">
    <location>
        <begin position="257"/>
        <end position="427"/>
    </location>
</feature>
<dbReference type="InterPro" id="IPR051157">
    <property type="entry name" value="PDH/Transketolase"/>
</dbReference>
<dbReference type="InterPro" id="IPR005475">
    <property type="entry name" value="Transketolase-like_Pyr-bd"/>
</dbReference>
<dbReference type="Pfam" id="PF00456">
    <property type="entry name" value="Transketolase_N"/>
    <property type="match status" value="1"/>
</dbReference>
<sequence>MLVSMGHISPAVYSVLSEFGYVQEEDVYLEFRQAGSSFTGHVERCVPGVEWNTGNLGQGLSAGAGMALGLQLKKNPARVAVLMGDGEQQKGQIAEARRFAVKYELSNLFGIVDRNHLQIGGSTNQVMPQAIRADYIASRWNVLYVEDGNDFEQVFQALKKVYRHEVDDPTVPSVIVARTVMGKGVSFMENKAKYHGSTLKDDEAARALEELGVENPIPSLREKRSTRKIFQSHFCAPQAYPRIEVGEPRTYGPDERTDNRSAYGAVLEDLARLNNMGEIPKVLGFSCDLEGSVKMQGFHRLSENAFFEAGIQEHHCATLAGAVSKEDFAAFFSTFGVFGVCETYNQHRLNDINETQLKLVCTHVGLDVGEDGQTHQCIDYLSLLQNLYGFSLFMPADPNQTDRVIRHIAENPGNFFVGMGRSKMSPILDEAGAPAFGGAYKFVPGKADWLRRGTHGAILSYGSVLHYAVQAREELAQKHGLQLAVLNFASIKPLDAAAIAEAAKTGLLITAEDHHVDTGLGARVSNVLTDEGTPCRLIRLGVKKYGLSGKPSDLYHSEGIDTEGIVKAVLNAKEKRWLKI</sequence>
<protein>
    <submittedName>
        <fullName evidence="6">Transketolase</fullName>
    </submittedName>
</protein>
<dbReference type="Proteomes" id="UP001144372">
    <property type="component" value="Unassembled WGS sequence"/>
</dbReference>
<dbReference type="Pfam" id="PF02780">
    <property type="entry name" value="Transketolase_C"/>
    <property type="match status" value="1"/>
</dbReference>
<organism evidence="6 7">
    <name type="scientific">Desulforhabdus amnigena</name>
    <dbReference type="NCBI Taxonomy" id="40218"/>
    <lineage>
        <taxon>Bacteria</taxon>
        <taxon>Pseudomonadati</taxon>
        <taxon>Thermodesulfobacteriota</taxon>
        <taxon>Syntrophobacteria</taxon>
        <taxon>Syntrophobacterales</taxon>
        <taxon>Syntrophobacteraceae</taxon>
        <taxon>Desulforhabdus</taxon>
    </lineage>
</organism>
<name>A0A9W6FTB5_9BACT</name>
<evidence type="ECO:0000259" key="5">
    <source>
        <dbReference type="SMART" id="SM00861"/>
    </source>
</evidence>
<dbReference type="InterPro" id="IPR005474">
    <property type="entry name" value="Transketolase_N"/>
</dbReference>
<comment type="cofactor">
    <cofactor evidence="2">
        <name>Mg(2+)</name>
        <dbReference type="ChEBI" id="CHEBI:18420"/>
    </cofactor>
</comment>
<evidence type="ECO:0000256" key="1">
    <source>
        <dbReference type="ARBA" id="ARBA00001936"/>
    </source>
</evidence>
<evidence type="ECO:0000256" key="4">
    <source>
        <dbReference type="ARBA" id="ARBA00007131"/>
    </source>
</evidence>
<evidence type="ECO:0000256" key="3">
    <source>
        <dbReference type="ARBA" id="ARBA00001964"/>
    </source>
</evidence>
<dbReference type="SMART" id="SM00861">
    <property type="entry name" value="Transket_pyr"/>
    <property type="match status" value="1"/>
</dbReference>
<keyword evidence="7" id="KW-1185">Reference proteome</keyword>
<evidence type="ECO:0000313" key="6">
    <source>
        <dbReference type="EMBL" id="GLI33470.1"/>
    </source>
</evidence>
<dbReference type="InterPro" id="IPR033248">
    <property type="entry name" value="Transketolase_C"/>
</dbReference>
<dbReference type="GO" id="GO:0005737">
    <property type="term" value="C:cytoplasm"/>
    <property type="evidence" value="ECO:0007669"/>
    <property type="project" value="UniProtKB-ARBA"/>
</dbReference>
<gene>
    <name evidence="6" type="ORF">DAMNIGENAA_09030</name>
</gene>
<dbReference type="SUPFAM" id="SSF52518">
    <property type="entry name" value="Thiamin diphosphate-binding fold (THDP-binding)"/>
    <property type="match status" value="2"/>
</dbReference>
<comment type="caution">
    <text evidence="6">The sequence shown here is derived from an EMBL/GenBank/DDBJ whole genome shotgun (WGS) entry which is preliminary data.</text>
</comment>
<dbReference type="Gene3D" id="3.40.50.970">
    <property type="match status" value="2"/>
</dbReference>
<dbReference type="InterPro" id="IPR029061">
    <property type="entry name" value="THDP-binding"/>
</dbReference>
<dbReference type="PANTHER" id="PTHR43825">
    <property type="entry name" value="PYRUVATE DEHYDROGENASE E1 COMPONENT"/>
    <property type="match status" value="1"/>
</dbReference>
<evidence type="ECO:0000256" key="2">
    <source>
        <dbReference type="ARBA" id="ARBA00001946"/>
    </source>
</evidence>
<evidence type="ECO:0000313" key="7">
    <source>
        <dbReference type="Proteomes" id="UP001144372"/>
    </source>
</evidence>
<dbReference type="Pfam" id="PF02779">
    <property type="entry name" value="Transket_pyr"/>
    <property type="match status" value="1"/>
</dbReference>
<reference evidence="6" key="1">
    <citation type="submission" date="2022-12" db="EMBL/GenBank/DDBJ databases">
        <title>Reference genome sequencing for broad-spectrum identification of bacterial and archaeal isolates by mass spectrometry.</title>
        <authorList>
            <person name="Sekiguchi Y."/>
            <person name="Tourlousse D.M."/>
        </authorList>
    </citation>
    <scope>NUCLEOTIDE SEQUENCE</scope>
    <source>
        <strain evidence="6">ASRB1</strain>
    </source>
</reference>
<accession>A0A9W6FTB5</accession>
<dbReference type="SUPFAM" id="SSF52922">
    <property type="entry name" value="TK C-terminal domain-like"/>
    <property type="match status" value="1"/>
</dbReference>
<comment type="cofactor">
    <cofactor evidence="1">
        <name>Mn(2+)</name>
        <dbReference type="ChEBI" id="CHEBI:29035"/>
    </cofactor>
</comment>
<dbReference type="Gene3D" id="3.40.50.920">
    <property type="match status" value="1"/>
</dbReference>
<dbReference type="EMBL" id="BSDR01000001">
    <property type="protein sequence ID" value="GLI33470.1"/>
    <property type="molecule type" value="Genomic_DNA"/>
</dbReference>
<comment type="similarity">
    <text evidence="4">Belongs to the transketolase family.</text>
</comment>
<dbReference type="InterPro" id="IPR009014">
    <property type="entry name" value="Transketo_C/PFOR_II"/>
</dbReference>
<dbReference type="AlphaFoldDB" id="A0A9W6FTB5"/>
<comment type="cofactor">
    <cofactor evidence="3">
        <name>thiamine diphosphate</name>
        <dbReference type="ChEBI" id="CHEBI:58937"/>
    </cofactor>
</comment>
<dbReference type="NCBIfam" id="NF004556">
    <property type="entry name" value="PRK05899.2-2"/>
    <property type="match status" value="1"/>
</dbReference>